<organism evidence="1 2">
    <name type="scientific">Lithospermum erythrorhizon</name>
    <name type="common">Purple gromwell</name>
    <name type="synonym">Lithospermum officinale var. erythrorhizon</name>
    <dbReference type="NCBI Taxonomy" id="34254"/>
    <lineage>
        <taxon>Eukaryota</taxon>
        <taxon>Viridiplantae</taxon>
        <taxon>Streptophyta</taxon>
        <taxon>Embryophyta</taxon>
        <taxon>Tracheophyta</taxon>
        <taxon>Spermatophyta</taxon>
        <taxon>Magnoliopsida</taxon>
        <taxon>eudicotyledons</taxon>
        <taxon>Gunneridae</taxon>
        <taxon>Pentapetalae</taxon>
        <taxon>asterids</taxon>
        <taxon>lamiids</taxon>
        <taxon>Boraginales</taxon>
        <taxon>Boraginaceae</taxon>
        <taxon>Boraginoideae</taxon>
        <taxon>Lithospermeae</taxon>
        <taxon>Lithospermum</taxon>
    </lineage>
</organism>
<evidence type="ECO:0000313" key="2">
    <source>
        <dbReference type="Proteomes" id="UP001454036"/>
    </source>
</evidence>
<accession>A0AAV3RRV1</accession>
<sequence length="82" mass="8731">MVIPFFFLGTLSPFDFSEQGLLPFPFSAAFFFLFKDSNSSKSIGSPNSLLSYSNPAASLLVLSAAALALVFLQPAVSETTTT</sequence>
<evidence type="ECO:0000313" key="1">
    <source>
        <dbReference type="EMBL" id="GAA0184443.1"/>
    </source>
</evidence>
<dbReference type="AlphaFoldDB" id="A0AAV3RRV1"/>
<protein>
    <submittedName>
        <fullName evidence="1">Uncharacterized protein</fullName>
    </submittedName>
</protein>
<reference evidence="1 2" key="1">
    <citation type="submission" date="2024-01" db="EMBL/GenBank/DDBJ databases">
        <title>The complete chloroplast genome sequence of Lithospermum erythrorhizon: insights into the phylogenetic relationship among Boraginaceae species and the maternal lineages of purple gromwells.</title>
        <authorList>
            <person name="Okada T."/>
            <person name="Watanabe K."/>
        </authorList>
    </citation>
    <scope>NUCLEOTIDE SEQUENCE [LARGE SCALE GENOMIC DNA]</scope>
</reference>
<dbReference type="Proteomes" id="UP001454036">
    <property type="component" value="Unassembled WGS sequence"/>
</dbReference>
<dbReference type="EMBL" id="BAABME010011899">
    <property type="protein sequence ID" value="GAA0184443.1"/>
    <property type="molecule type" value="Genomic_DNA"/>
</dbReference>
<proteinExistence type="predicted"/>
<comment type="caution">
    <text evidence="1">The sequence shown here is derived from an EMBL/GenBank/DDBJ whole genome shotgun (WGS) entry which is preliminary data.</text>
</comment>
<name>A0AAV3RRV1_LITER</name>
<gene>
    <name evidence="1" type="ORF">LIER_31731</name>
</gene>
<keyword evidence="2" id="KW-1185">Reference proteome</keyword>